<dbReference type="Proteomes" id="UP000092584">
    <property type="component" value="Unassembled WGS sequence"/>
</dbReference>
<evidence type="ECO:0000313" key="3">
    <source>
        <dbReference type="EMBL" id="OBY62933.1"/>
    </source>
</evidence>
<evidence type="ECO:0000259" key="2">
    <source>
        <dbReference type="Pfam" id="PF18962"/>
    </source>
</evidence>
<dbReference type="InterPro" id="IPR026444">
    <property type="entry name" value="Secre_tail"/>
</dbReference>
<dbReference type="STRING" id="1774273.LPB03_12395"/>
<dbReference type="Pfam" id="PF18962">
    <property type="entry name" value="Por_Secre_tail"/>
    <property type="match status" value="1"/>
</dbReference>
<dbReference type="KEGG" id="pob:LPB03_12395"/>
<organism evidence="3 4">
    <name type="scientific">Polaribacter vadi</name>
    <dbReference type="NCBI Taxonomy" id="1774273"/>
    <lineage>
        <taxon>Bacteria</taxon>
        <taxon>Pseudomonadati</taxon>
        <taxon>Bacteroidota</taxon>
        <taxon>Flavobacteriia</taxon>
        <taxon>Flavobacteriales</taxon>
        <taxon>Flavobacteriaceae</taxon>
    </lineage>
</organism>
<reference evidence="4" key="1">
    <citation type="submission" date="2016-02" db="EMBL/GenBank/DDBJ databases">
        <authorList>
            <person name="Shin S.-K."/>
            <person name="Yi H."/>
            <person name="Kim E."/>
        </authorList>
    </citation>
    <scope>NUCLEOTIDE SEQUENCE [LARGE SCALE GENOMIC DNA]</scope>
    <source>
        <strain evidence="4">LPB0003</strain>
    </source>
</reference>
<dbReference type="RefSeq" id="WP_065319910.1">
    <property type="nucleotide sequence ID" value="NZ_CP017477.1"/>
</dbReference>
<keyword evidence="1" id="KW-0732">Signal</keyword>
<dbReference type="NCBIfam" id="TIGR04183">
    <property type="entry name" value="Por_Secre_tail"/>
    <property type="match status" value="1"/>
</dbReference>
<dbReference type="InterPro" id="IPR011047">
    <property type="entry name" value="Quinoprotein_ADH-like_sf"/>
</dbReference>
<feature type="domain" description="Secretion system C-terminal sorting" evidence="2">
    <location>
        <begin position="847"/>
        <end position="913"/>
    </location>
</feature>
<comment type="caution">
    <text evidence="3">The sequence shown here is derived from an EMBL/GenBank/DDBJ whole genome shotgun (WGS) entry which is preliminary data.</text>
</comment>
<dbReference type="EMBL" id="LSFM01000023">
    <property type="protein sequence ID" value="OBY62933.1"/>
    <property type="molecule type" value="Genomic_DNA"/>
</dbReference>
<accession>A0A1B8TTE3</accession>
<sequence length="915" mass="105594">MKRKILLTIFIISQIHFFSQDVLTPIRSESFGLNKHTNRDISYFSNVDANKNTIIVGTTEKDSTFTDIITTKMDENFNLVWQKKISILTDLSYDIPIKSFISSNNELYILGRSAFNASYSNGLIFIVKYSETGELVFNETIGNIDGSDYVDYRYLDAQLNSDGTMNLVYSPVDNQSSQANSFTFLKISNQGDILDSFSLDIPQNGIKGVIKNEKYYFLIAELDITNYTNSYKFYKIQTENNISISEINNATFTSYYNNAVISGQVTMHIDDSENCYITCYNTSNNDTKKKINLSKIDNSNTLVYSNNTSDVENYFLIGSFINEQDEITVLANNLNKNTIDFISVDENNLLEATSNTNNFLATGFKKNKDNTFFITTSNSNIRLFSNEHIELKSFNTSNSYELIDFVNIDNQSIATIGTRYNKMFPESDYFTQLDIYSEKLNDTQIVNNYSFSGIGTSKAFQQKVIIDNDNNYLVLVTEKMGPEYLGIGGANPYLNKRIIKYDSNLNKIWETEVPEHIFNLVNHGGRDIDFFIDDSNHLYLNLPRSGDNYGLGYDLYKVNPNGDFDFINTTYVADKFHVNENLIFMAENYFLYEDASILHILDKENGNLMEEINIGHEEFLEIFSIENDYYFYTYEEITNNTPDFLYLYKNGVKLFTRNLSNNYGIYKYEIDEEGTLLFATDYSGERKLNKIDINNSYSYYNTSDDIATFKTFKNGNIFLYLDDNSTLILDENLNFITLGETINTHNPYLMALENYMLLGTSFENSVRIINQKGEIIDYFKTKGFLHNWYSKLDNQGNLIMVGQFGDRIYTFNEYSWFRGFIHNYGTLNNILSVDDITIDNIEDDFTLYPNPTSDILNINIQNHNIEKIILYDISGKKLKVFDKSSIDLMEFKTGLYIIKIHTETRKVLTSKVIKI</sequence>
<evidence type="ECO:0000256" key="1">
    <source>
        <dbReference type="ARBA" id="ARBA00022729"/>
    </source>
</evidence>
<name>A0A1B8TTE3_9FLAO</name>
<protein>
    <recommendedName>
        <fullName evidence="2">Secretion system C-terminal sorting domain-containing protein</fullName>
    </recommendedName>
</protein>
<proteinExistence type="predicted"/>
<keyword evidence="4" id="KW-1185">Reference proteome</keyword>
<gene>
    <name evidence="3" type="ORF">LPB3_12410</name>
</gene>
<evidence type="ECO:0000313" key="4">
    <source>
        <dbReference type="Proteomes" id="UP000092584"/>
    </source>
</evidence>
<dbReference type="SUPFAM" id="SSF50998">
    <property type="entry name" value="Quinoprotein alcohol dehydrogenase-like"/>
    <property type="match status" value="1"/>
</dbReference>
<dbReference type="AlphaFoldDB" id="A0A1B8TTE3"/>
<dbReference type="OrthoDB" id="1489153at2"/>